<dbReference type="AlphaFoldDB" id="A0A814PVW1"/>
<dbReference type="EMBL" id="CAJNOR010011027">
    <property type="protein sequence ID" value="CAF1658556.1"/>
    <property type="molecule type" value="Genomic_DNA"/>
</dbReference>
<keyword evidence="4" id="KW-1185">Reference proteome</keyword>
<evidence type="ECO:0000313" key="2">
    <source>
        <dbReference type="EMBL" id="CAF1111684.1"/>
    </source>
</evidence>
<reference evidence="2" key="1">
    <citation type="submission" date="2021-02" db="EMBL/GenBank/DDBJ databases">
        <authorList>
            <person name="Nowell W R."/>
        </authorList>
    </citation>
    <scope>NUCLEOTIDE SEQUENCE</scope>
</reference>
<gene>
    <name evidence="2" type="ORF">EDS130_LOCUS20549</name>
    <name evidence="3" type="ORF">XAT740_LOCUS56393</name>
</gene>
<dbReference type="Proteomes" id="UP000663852">
    <property type="component" value="Unassembled WGS sequence"/>
</dbReference>
<dbReference type="Proteomes" id="UP000663828">
    <property type="component" value="Unassembled WGS sequence"/>
</dbReference>
<evidence type="ECO:0000313" key="5">
    <source>
        <dbReference type="Proteomes" id="UP000663852"/>
    </source>
</evidence>
<proteinExistence type="predicted"/>
<evidence type="ECO:0000313" key="4">
    <source>
        <dbReference type="Proteomes" id="UP000663828"/>
    </source>
</evidence>
<name>A0A814PVW1_ADIRI</name>
<accession>A0A814PVW1</accession>
<dbReference type="OrthoDB" id="9998386at2759"/>
<evidence type="ECO:0000256" key="1">
    <source>
        <dbReference type="SAM" id="MobiDB-lite"/>
    </source>
</evidence>
<protein>
    <submittedName>
        <fullName evidence="2">Uncharacterized protein</fullName>
    </submittedName>
</protein>
<dbReference type="EMBL" id="CAJNOJ010000101">
    <property type="protein sequence ID" value="CAF1111684.1"/>
    <property type="molecule type" value="Genomic_DNA"/>
</dbReference>
<evidence type="ECO:0000313" key="3">
    <source>
        <dbReference type="EMBL" id="CAF1658556.1"/>
    </source>
</evidence>
<organism evidence="2 5">
    <name type="scientific">Adineta ricciae</name>
    <name type="common">Rotifer</name>
    <dbReference type="NCBI Taxonomy" id="249248"/>
    <lineage>
        <taxon>Eukaryota</taxon>
        <taxon>Metazoa</taxon>
        <taxon>Spiralia</taxon>
        <taxon>Gnathifera</taxon>
        <taxon>Rotifera</taxon>
        <taxon>Eurotatoria</taxon>
        <taxon>Bdelloidea</taxon>
        <taxon>Adinetida</taxon>
        <taxon>Adinetidae</taxon>
        <taxon>Adineta</taxon>
    </lineage>
</organism>
<feature type="region of interest" description="Disordered" evidence="1">
    <location>
        <begin position="57"/>
        <end position="83"/>
    </location>
</feature>
<comment type="caution">
    <text evidence="2">The sequence shown here is derived from an EMBL/GenBank/DDBJ whole genome shotgun (WGS) entry which is preliminary data.</text>
</comment>
<sequence>MHCRPSYPTNTISPCSSFRFVHTNNNKHHQHHHHRRRRLEDPIITYASNYYATYSDQILHSPPSSPQSSPLLTTRRSNKKSTRNKDTYCDLYNLLEQPPLMKVKKKNLLKVHSIDTDIQVKKTNKQNDQTTNRHLSNKGFLRRVACSYFCMLRTNTDGENSS</sequence>